<gene>
    <name evidence="1" type="ORF">LMANV2_300077</name>
</gene>
<accession>A0AAQ1P0E4</accession>
<dbReference type="Proteomes" id="UP000234460">
    <property type="component" value="Chromosome LMANV2"/>
</dbReference>
<dbReference type="AlphaFoldDB" id="A0AAQ1P0E4"/>
<protein>
    <submittedName>
        <fullName evidence="1">Uncharacterized protein</fullName>
    </submittedName>
</protein>
<comment type="caution">
    <text evidence="1">The sequence shown here is derived from an EMBL/GenBank/DDBJ whole genome shotgun (WGS) entry which is preliminary data.</text>
</comment>
<reference evidence="1 2" key="1">
    <citation type="submission" date="2017-11" db="EMBL/GenBank/DDBJ databases">
        <authorList>
            <person name="Lechat P."/>
        </authorList>
    </citation>
    <scope>NUCLEOTIDE SEQUENCE [LARGE SCALE GENOMIC DNA]</scope>
    <source>
        <strain evidence="1">L495</strain>
    </source>
</reference>
<dbReference type="EMBL" id="OEJX01000024">
    <property type="protein sequence ID" value="SOR61533.1"/>
    <property type="molecule type" value="Genomic_DNA"/>
</dbReference>
<evidence type="ECO:0000313" key="2">
    <source>
        <dbReference type="Proteomes" id="UP000234460"/>
    </source>
</evidence>
<evidence type="ECO:0000313" key="1">
    <source>
        <dbReference type="EMBL" id="SOR61533.1"/>
    </source>
</evidence>
<name>A0AAQ1P0E4_LEPIR</name>
<proteinExistence type="predicted"/>
<organism evidence="1 2">
    <name type="scientific">Leptospira interrogans serovar Manilae</name>
    <dbReference type="NCBI Taxonomy" id="214675"/>
    <lineage>
        <taxon>Bacteria</taxon>
        <taxon>Pseudomonadati</taxon>
        <taxon>Spirochaetota</taxon>
        <taxon>Spirochaetia</taxon>
        <taxon>Leptospirales</taxon>
        <taxon>Leptospiraceae</taxon>
        <taxon>Leptospira</taxon>
    </lineage>
</organism>
<sequence>MGESGIVRLRFSFQSINCMKEMLYNISSFVLIDYRARFGKLRECLSKDQHSGGVLLSSRNETLSLKGRFAGSFASIVFASRGG</sequence>